<protein>
    <submittedName>
        <fullName evidence="1">Ribosomal RNA large subunit methyltransferase A</fullName>
    </submittedName>
</protein>
<comment type="caution">
    <text evidence="1">The sequence shown here is derived from an EMBL/GenBank/DDBJ whole genome shotgun (WGS) entry which is preliminary data.</text>
</comment>
<organism evidence="1 2">
    <name type="scientific">Vibrio ishigakensis</name>
    <dbReference type="NCBI Taxonomy" id="1481914"/>
    <lineage>
        <taxon>Bacteria</taxon>
        <taxon>Pseudomonadati</taxon>
        <taxon>Pseudomonadota</taxon>
        <taxon>Gammaproteobacteria</taxon>
        <taxon>Vibrionales</taxon>
        <taxon>Vibrionaceae</taxon>
        <taxon>Vibrio</taxon>
    </lineage>
</organism>
<sequence length="114" mass="13090">MYAPSSEEELLRCLKPGGVLISVTPGERHLYQLRERIYETVRPHQDETEKFNTLALVDQTPLHYEMALENGSVLQLLQMTPFAWKASDELRASLAGSEQFLCEADFVISRYKKD</sequence>
<keyword evidence="1" id="KW-0808">Transferase</keyword>
<reference evidence="1 2" key="1">
    <citation type="submission" date="2015-01" db="EMBL/GenBank/DDBJ databases">
        <title>Vibrio sp. C1 JCM 19231 whole genome shotgun sequence.</title>
        <authorList>
            <person name="Sawabe T."/>
            <person name="Meirelles P."/>
            <person name="Feng G."/>
            <person name="Sayaka M."/>
            <person name="Hattori M."/>
            <person name="Ohkuma M."/>
        </authorList>
    </citation>
    <scope>NUCLEOTIDE SEQUENCE [LARGE SCALE GENOMIC DNA]</scope>
    <source>
        <strain evidence="2">JCM 19231</strain>
    </source>
</reference>
<dbReference type="InterPro" id="IPR029063">
    <property type="entry name" value="SAM-dependent_MTases_sf"/>
</dbReference>
<keyword evidence="2" id="KW-1185">Reference proteome</keyword>
<keyword evidence="1" id="KW-0489">Methyltransferase</keyword>
<dbReference type="Proteomes" id="UP000031671">
    <property type="component" value="Unassembled WGS sequence"/>
</dbReference>
<dbReference type="GO" id="GO:0032259">
    <property type="term" value="P:methylation"/>
    <property type="evidence" value="ECO:0007669"/>
    <property type="project" value="UniProtKB-KW"/>
</dbReference>
<dbReference type="Gene3D" id="3.40.50.150">
    <property type="entry name" value="Vaccinia Virus protein VP39"/>
    <property type="match status" value="1"/>
</dbReference>
<proteinExistence type="predicted"/>
<name>A0A0B8NR55_9VIBR</name>
<evidence type="ECO:0000313" key="1">
    <source>
        <dbReference type="EMBL" id="GAM54787.1"/>
    </source>
</evidence>
<evidence type="ECO:0000313" key="2">
    <source>
        <dbReference type="Proteomes" id="UP000031671"/>
    </source>
</evidence>
<dbReference type="AlphaFoldDB" id="A0A0B8NR55"/>
<accession>A0A0B8NR55</accession>
<dbReference type="GO" id="GO:0008168">
    <property type="term" value="F:methyltransferase activity"/>
    <property type="evidence" value="ECO:0007669"/>
    <property type="project" value="UniProtKB-KW"/>
</dbReference>
<reference evidence="1 2" key="2">
    <citation type="submission" date="2015-01" db="EMBL/GenBank/DDBJ databases">
        <authorList>
            <consortium name="NBRP consortium"/>
            <person name="Sawabe T."/>
            <person name="Meirelles P."/>
            <person name="Feng G."/>
            <person name="Sayaka M."/>
            <person name="Hattori M."/>
            <person name="Ohkuma M."/>
        </authorList>
    </citation>
    <scope>NUCLEOTIDE SEQUENCE [LARGE SCALE GENOMIC DNA]</scope>
    <source>
        <strain evidence="2">JCM 19231</strain>
    </source>
</reference>
<dbReference type="EMBL" id="BBRZ01000007">
    <property type="protein sequence ID" value="GAM54787.1"/>
    <property type="molecule type" value="Genomic_DNA"/>
</dbReference>
<dbReference type="SUPFAM" id="SSF53335">
    <property type="entry name" value="S-adenosyl-L-methionine-dependent methyltransferases"/>
    <property type="match status" value="1"/>
</dbReference>
<gene>
    <name evidence="1" type="ORF">JCM19231_4523</name>
</gene>